<dbReference type="GO" id="GO:0005737">
    <property type="term" value="C:cytoplasm"/>
    <property type="evidence" value="ECO:0007669"/>
    <property type="project" value="UniProtKB-SubCell"/>
</dbReference>
<keyword evidence="5" id="KW-0963">Cytoplasm</keyword>
<protein>
    <recommendedName>
        <fullName evidence="4 17">Dihydrolipoyl dehydrogenase</fullName>
        <ecNumber evidence="3 17">1.8.1.4</ecNumber>
    </recommendedName>
</protein>
<dbReference type="Gene3D" id="3.50.50.60">
    <property type="entry name" value="FAD/NAD(P)-binding domain"/>
    <property type="match status" value="2"/>
</dbReference>
<keyword evidence="10" id="KW-1015">Disulfide bond</keyword>
<evidence type="ECO:0000256" key="8">
    <source>
        <dbReference type="ARBA" id="ARBA00023002"/>
    </source>
</evidence>
<dbReference type="GO" id="GO:0004148">
    <property type="term" value="F:dihydrolipoyl dehydrogenase (NADH) activity"/>
    <property type="evidence" value="ECO:0007669"/>
    <property type="project" value="UniProtKB-EC"/>
</dbReference>
<name>A0A0U5JD46_9BACT</name>
<dbReference type="InterPro" id="IPR012999">
    <property type="entry name" value="Pyr_OxRdtase_I_AS"/>
</dbReference>
<dbReference type="InParanoid" id="A0A0U5JD46"/>
<evidence type="ECO:0000256" key="13">
    <source>
        <dbReference type="ARBA" id="ARBA00056335"/>
    </source>
</evidence>
<feature type="domain" description="FAD/NAD(P)-binding" evidence="19">
    <location>
        <begin position="6"/>
        <end position="322"/>
    </location>
</feature>
<dbReference type="FunFam" id="3.30.390.30:FF:000001">
    <property type="entry name" value="Dihydrolipoyl dehydrogenase"/>
    <property type="match status" value="1"/>
</dbReference>
<keyword evidence="7 15" id="KW-0274">FAD</keyword>
<feature type="binding site" evidence="15">
    <location>
        <position position="307"/>
    </location>
    <ligand>
        <name>FAD</name>
        <dbReference type="ChEBI" id="CHEBI:57692"/>
    </ligand>
</feature>
<evidence type="ECO:0000256" key="6">
    <source>
        <dbReference type="ARBA" id="ARBA00022630"/>
    </source>
</evidence>
<reference evidence="21" key="1">
    <citation type="submission" date="2015-09" db="EMBL/GenBank/DDBJ databases">
        <authorList>
            <person name="Bertelli C."/>
        </authorList>
    </citation>
    <scope>NUCLEOTIDE SEQUENCE [LARGE SCALE GENOMIC DNA]</scope>
    <source>
        <strain evidence="21">KNic</strain>
    </source>
</reference>
<dbReference type="PRINTS" id="PR00368">
    <property type="entry name" value="FADPNR"/>
</dbReference>
<evidence type="ECO:0000256" key="11">
    <source>
        <dbReference type="ARBA" id="ARBA00023284"/>
    </source>
</evidence>
<evidence type="ECO:0000256" key="3">
    <source>
        <dbReference type="ARBA" id="ARBA00012608"/>
    </source>
</evidence>
<evidence type="ECO:0000313" key="20">
    <source>
        <dbReference type="EMBL" id="CUI15781.1"/>
    </source>
</evidence>
<feature type="binding site" evidence="15">
    <location>
        <begin position="179"/>
        <end position="186"/>
    </location>
    <ligand>
        <name>NAD(+)</name>
        <dbReference type="ChEBI" id="CHEBI:57540"/>
    </ligand>
</feature>
<dbReference type="PANTHER" id="PTHR22912:SF217">
    <property type="entry name" value="DIHYDROLIPOYL DEHYDROGENASE"/>
    <property type="match status" value="1"/>
</dbReference>
<dbReference type="NCBIfam" id="TIGR01350">
    <property type="entry name" value="lipoamide_DH"/>
    <property type="match status" value="1"/>
</dbReference>
<feature type="active site" description="Proton acceptor" evidence="14">
    <location>
        <position position="439"/>
    </location>
</feature>
<evidence type="ECO:0000259" key="19">
    <source>
        <dbReference type="Pfam" id="PF07992"/>
    </source>
</evidence>
<dbReference type="InterPro" id="IPR023753">
    <property type="entry name" value="FAD/NAD-binding_dom"/>
</dbReference>
<evidence type="ECO:0000256" key="1">
    <source>
        <dbReference type="ARBA" id="ARBA00004496"/>
    </source>
</evidence>
<comment type="cofactor">
    <cofactor evidence="15 17">
        <name>FAD</name>
        <dbReference type="ChEBI" id="CHEBI:57692"/>
    </cofactor>
    <text evidence="15 17">Binds 1 FAD per subunit.</text>
</comment>
<keyword evidence="15" id="KW-0547">Nucleotide-binding</keyword>
<keyword evidence="6 17" id="KW-0285">Flavoprotein</keyword>
<evidence type="ECO:0000256" key="4">
    <source>
        <dbReference type="ARBA" id="ARBA00016961"/>
    </source>
</evidence>
<evidence type="ECO:0000256" key="15">
    <source>
        <dbReference type="PIRSR" id="PIRSR000350-3"/>
    </source>
</evidence>
<keyword evidence="21" id="KW-1185">Reference proteome</keyword>
<evidence type="ECO:0000256" key="7">
    <source>
        <dbReference type="ARBA" id="ARBA00022827"/>
    </source>
</evidence>
<evidence type="ECO:0000256" key="14">
    <source>
        <dbReference type="PIRSR" id="PIRSR000350-2"/>
    </source>
</evidence>
<dbReference type="RefSeq" id="WP_059059671.1">
    <property type="nucleotide sequence ID" value="NZ_LN879502.1"/>
</dbReference>
<organism evidence="20 21">
    <name type="scientific">Candidatus Protochlamydia naegleriophila</name>
    <dbReference type="NCBI Taxonomy" id="389348"/>
    <lineage>
        <taxon>Bacteria</taxon>
        <taxon>Pseudomonadati</taxon>
        <taxon>Chlamydiota</taxon>
        <taxon>Chlamydiia</taxon>
        <taxon>Parachlamydiales</taxon>
        <taxon>Parachlamydiaceae</taxon>
        <taxon>Candidatus Protochlamydia</taxon>
    </lineage>
</organism>
<evidence type="ECO:0000256" key="10">
    <source>
        <dbReference type="ARBA" id="ARBA00023157"/>
    </source>
</evidence>
<keyword evidence="9 15" id="KW-0520">NAD</keyword>
<dbReference type="KEGG" id="pnl:PNK_0143"/>
<dbReference type="AlphaFoldDB" id="A0A0U5JD46"/>
<dbReference type="GO" id="GO:0050660">
    <property type="term" value="F:flavin adenine dinucleotide binding"/>
    <property type="evidence" value="ECO:0007669"/>
    <property type="project" value="InterPro"/>
</dbReference>
<comment type="catalytic activity">
    <reaction evidence="12 17">
        <text>N(6)-[(R)-dihydrolipoyl]-L-lysyl-[protein] + NAD(+) = N(6)-[(R)-lipoyl]-L-lysyl-[protein] + NADH + H(+)</text>
        <dbReference type="Rhea" id="RHEA:15045"/>
        <dbReference type="Rhea" id="RHEA-COMP:10474"/>
        <dbReference type="Rhea" id="RHEA-COMP:10475"/>
        <dbReference type="ChEBI" id="CHEBI:15378"/>
        <dbReference type="ChEBI" id="CHEBI:57540"/>
        <dbReference type="ChEBI" id="CHEBI:57945"/>
        <dbReference type="ChEBI" id="CHEBI:83099"/>
        <dbReference type="ChEBI" id="CHEBI:83100"/>
        <dbReference type="EC" id="1.8.1.4"/>
    </reaction>
</comment>
<proteinExistence type="inferred from homology"/>
<feature type="binding site" evidence="15">
    <location>
        <begin position="142"/>
        <end position="144"/>
    </location>
    <ligand>
        <name>FAD</name>
        <dbReference type="ChEBI" id="CHEBI:57692"/>
    </ligand>
</feature>
<dbReference type="PIRSF" id="PIRSF000350">
    <property type="entry name" value="Mercury_reductase_MerA"/>
    <property type="match status" value="1"/>
</dbReference>
<evidence type="ECO:0000313" key="21">
    <source>
        <dbReference type="Proteomes" id="UP000069902"/>
    </source>
</evidence>
<sequence>MEKKKFDVAVLGGGPAGYPAAIRAAQLGKSVALIEAKEMGGTCLNRGCIPSKALIAGAEIVDRLHEAKEFGIHIKDVAVQYDQLAAHKDQVVERMRRGLEGLIAANKITVLRGFGQFLSPNEIKIKGQDNVTIEAGQVVIATGSEPRNIPAFPFDYSRIHDSTSLLAMTELPKKMIIVGGGVIGCEFASLYATLGVEVTILELLPRLLSTEAVEVAQALAKAFVKRGIKIETGVKVEKIENTGTGVRAQVEGGKLFEADCCLVAVGRSLNTKGIGLEKAGVLVLDNGMVAVDEKMQTNVDGIYAVGDIASKWWLAHVGSHQGLVAANNICGKPTRMHYNAIPSVIFTHPEIATVGLPLEEAIQQGYKAKVSTFPFQALGKSQAAMQPDGFSQIVVDEKTGQILGAQVVGYEASVLIAEMALAITNELTLDCVAETIHAHPTLPEAWLEAALLAEGLPLHLPPKQTRQAK</sequence>
<dbReference type="InterPro" id="IPR004099">
    <property type="entry name" value="Pyr_nucl-diS_OxRdtase_dimer"/>
</dbReference>
<dbReference type="InterPro" id="IPR016156">
    <property type="entry name" value="FAD/NAD-linked_Rdtase_dimer_sf"/>
</dbReference>
<feature type="binding site" evidence="15">
    <location>
        <position position="52"/>
    </location>
    <ligand>
        <name>FAD</name>
        <dbReference type="ChEBI" id="CHEBI:57692"/>
    </ligand>
</feature>
<evidence type="ECO:0000256" key="2">
    <source>
        <dbReference type="ARBA" id="ARBA00007532"/>
    </source>
</evidence>
<dbReference type="Proteomes" id="UP000069902">
    <property type="component" value="Chromosome cPNK"/>
</dbReference>
<dbReference type="SUPFAM" id="SSF55424">
    <property type="entry name" value="FAD/NAD-linked reductases, dimerisation (C-terminal) domain"/>
    <property type="match status" value="1"/>
</dbReference>
<dbReference type="Gene3D" id="3.30.390.30">
    <property type="match status" value="1"/>
</dbReference>
<dbReference type="PANTHER" id="PTHR22912">
    <property type="entry name" value="DISULFIDE OXIDOREDUCTASE"/>
    <property type="match status" value="1"/>
</dbReference>
<dbReference type="InterPro" id="IPR036188">
    <property type="entry name" value="FAD/NAD-bd_sf"/>
</dbReference>
<feature type="binding site" evidence="15">
    <location>
        <position position="115"/>
    </location>
    <ligand>
        <name>FAD</name>
        <dbReference type="ChEBI" id="CHEBI:57692"/>
    </ligand>
</feature>
<keyword evidence="11 17" id="KW-0676">Redox-active center</keyword>
<gene>
    <name evidence="20" type="primary">lpdA1</name>
    <name evidence="20" type="ORF">PNK_0143</name>
</gene>
<dbReference type="InterPro" id="IPR006258">
    <property type="entry name" value="Lipoamide_DH"/>
</dbReference>
<comment type="subcellular location">
    <subcellularLocation>
        <location evidence="1">Cytoplasm</location>
    </subcellularLocation>
</comment>
<comment type="function">
    <text evidence="13">The branched-chain alpha-keto dehydrogenase complex catalyzes the overall conversion of alpha-keto acids to acyl-CoA and CO(2). It contains multiple copies of 3 enzymatic components: branched-chain alpha-keto acid decarboxylase (E1), lipoamide acyltransferase (E2) and lipoamide dehydrogenase (E3).</text>
</comment>
<dbReference type="InterPro" id="IPR050151">
    <property type="entry name" value="Class-I_Pyr_Nuc-Dis_Oxidored"/>
</dbReference>
<comment type="similarity">
    <text evidence="2 17">Belongs to the class-I pyridine nucleotide-disulfide oxidoreductase family.</text>
</comment>
<dbReference type="PROSITE" id="PS00076">
    <property type="entry name" value="PYRIDINE_REDOX_1"/>
    <property type="match status" value="1"/>
</dbReference>
<dbReference type="Pfam" id="PF07992">
    <property type="entry name" value="Pyr_redox_2"/>
    <property type="match status" value="1"/>
</dbReference>
<feature type="binding site" evidence="15">
    <location>
        <position position="266"/>
    </location>
    <ligand>
        <name>NAD(+)</name>
        <dbReference type="ChEBI" id="CHEBI:57540"/>
    </ligand>
</feature>
<dbReference type="PRINTS" id="PR00411">
    <property type="entry name" value="PNDRDTASEI"/>
</dbReference>
<dbReference type="PATRIC" id="fig|389348.3.peg.167"/>
<dbReference type="STRING" id="389348.PNK_0143"/>
<evidence type="ECO:0000256" key="17">
    <source>
        <dbReference type="RuleBase" id="RU003692"/>
    </source>
</evidence>
<dbReference type="InterPro" id="IPR001100">
    <property type="entry name" value="Pyr_nuc-diS_OxRdtase"/>
</dbReference>
<dbReference type="GO" id="GO:0006103">
    <property type="term" value="P:2-oxoglutarate metabolic process"/>
    <property type="evidence" value="ECO:0007669"/>
    <property type="project" value="TreeGrafter"/>
</dbReference>
<feature type="domain" description="Pyridine nucleotide-disulphide oxidoreductase dimerisation" evidence="18">
    <location>
        <begin position="341"/>
        <end position="449"/>
    </location>
</feature>
<evidence type="ECO:0000256" key="12">
    <source>
        <dbReference type="ARBA" id="ARBA00049187"/>
    </source>
</evidence>
<evidence type="ECO:0000256" key="9">
    <source>
        <dbReference type="ARBA" id="ARBA00023027"/>
    </source>
</evidence>
<accession>A0A0U5JD46</accession>
<dbReference type="EMBL" id="LN879502">
    <property type="protein sequence ID" value="CUI15781.1"/>
    <property type="molecule type" value="Genomic_DNA"/>
</dbReference>
<evidence type="ECO:0000256" key="16">
    <source>
        <dbReference type="PIRSR" id="PIRSR000350-4"/>
    </source>
</evidence>
<feature type="binding site" evidence="15">
    <location>
        <position position="202"/>
    </location>
    <ligand>
        <name>NAD(+)</name>
        <dbReference type="ChEBI" id="CHEBI:57540"/>
    </ligand>
</feature>
<evidence type="ECO:0000256" key="5">
    <source>
        <dbReference type="ARBA" id="ARBA00022490"/>
    </source>
</evidence>
<dbReference type="SUPFAM" id="SSF51905">
    <property type="entry name" value="FAD/NAD(P)-binding domain"/>
    <property type="match status" value="1"/>
</dbReference>
<evidence type="ECO:0000259" key="18">
    <source>
        <dbReference type="Pfam" id="PF02852"/>
    </source>
</evidence>
<dbReference type="EC" id="1.8.1.4" evidence="3 17"/>
<keyword evidence="8 17" id="KW-0560">Oxidoreductase</keyword>
<dbReference type="Pfam" id="PF02852">
    <property type="entry name" value="Pyr_redox_dim"/>
    <property type="match status" value="1"/>
</dbReference>
<feature type="disulfide bond" description="Redox-active" evidence="16">
    <location>
        <begin position="43"/>
        <end position="48"/>
    </location>
</feature>
<comment type="miscellaneous">
    <text evidence="17">The active site is a redox-active disulfide bond.</text>
</comment>